<keyword evidence="2" id="KW-1185">Reference proteome</keyword>
<comment type="caution">
    <text evidence="1">The sequence shown here is derived from an EMBL/GenBank/DDBJ whole genome shotgun (WGS) entry which is preliminary data.</text>
</comment>
<dbReference type="EMBL" id="JAPUUL010003564">
    <property type="protein sequence ID" value="KAJ8122433.1"/>
    <property type="molecule type" value="Genomic_DNA"/>
</dbReference>
<organism evidence="1 2">
    <name type="scientific">Lasiodiplodia mahajangana</name>
    <dbReference type="NCBI Taxonomy" id="1108764"/>
    <lineage>
        <taxon>Eukaryota</taxon>
        <taxon>Fungi</taxon>
        <taxon>Dikarya</taxon>
        <taxon>Ascomycota</taxon>
        <taxon>Pezizomycotina</taxon>
        <taxon>Dothideomycetes</taxon>
        <taxon>Dothideomycetes incertae sedis</taxon>
        <taxon>Botryosphaeriales</taxon>
        <taxon>Botryosphaeriaceae</taxon>
        <taxon>Lasiodiplodia</taxon>
    </lineage>
</organism>
<protein>
    <submittedName>
        <fullName evidence="1">Uncharacterized protein</fullName>
    </submittedName>
</protein>
<evidence type="ECO:0000313" key="1">
    <source>
        <dbReference type="EMBL" id="KAJ8122433.1"/>
    </source>
</evidence>
<proteinExistence type="predicted"/>
<sequence length="558" mass="63705">MPRVTHDEGLPRREEFGNREIPGPWYQFGVDVLDAMQLEQHPETQLRNSSRPFTLPEPSDWFQVRKPDSEDGLCRTISTDDADVHPTSPGPCCSTSSPSSGNDPNSDDTKLSLFLTEEELRESREQEQCQAVIIKAQEKYISNLDIIIGKEREISQVLGAKLYDLFIAVTQNQQHELDRVQKRLLDFQADAEDYLLSHEWRDLQEKLHNLNRKLDGYIKLTTPQSITAGTQTDELALFLSGLYGDLPKMWKDLRKLKRDIEEEKAKDDETTPESAEHAPERPADEYTKLEDAVDSVDMVDQPSVTDILDRYYEFSRFHRERMVARQGKLQKLLDLTSTELGRLQADLAYEEGRTANMKTRMTFWLDDLDGSKIKSPTALMENLDMKLLALKCGADELQKIADVVQSIPSYFHMIDIQSLTTQALTYPEAGTSEEAAKSPAVPQDYVGATGERENTLYIAELEAKLKEKQANEKAWAAHFESLHQRSHETKAELQKELDSVELTNTELRNVVRTVAGKLFEHRERLWGLSKPARQMGEELISTLEKLEVTCDEPLIYSD</sequence>
<evidence type="ECO:0000313" key="2">
    <source>
        <dbReference type="Proteomes" id="UP001153332"/>
    </source>
</evidence>
<name>A0ACC2J4N2_9PEZI</name>
<reference evidence="1" key="1">
    <citation type="submission" date="2022-12" db="EMBL/GenBank/DDBJ databases">
        <title>Genome Sequence of Lasiodiplodia mahajangana.</title>
        <authorList>
            <person name="Buettner E."/>
        </authorList>
    </citation>
    <scope>NUCLEOTIDE SEQUENCE</scope>
    <source>
        <strain evidence="1">VT137</strain>
    </source>
</reference>
<dbReference type="Proteomes" id="UP001153332">
    <property type="component" value="Unassembled WGS sequence"/>
</dbReference>
<gene>
    <name evidence="1" type="ORF">O1611_g9840</name>
</gene>
<accession>A0ACC2J4N2</accession>